<dbReference type="Proteomes" id="UP000186341">
    <property type="component" value="Unassembled WGS sequence"/>
</dbReference>
<dbReference type="SMART" id="SM00530">
    <property type="entry name" value="HTH_XRE"/>
    <property type="match status" value="1"/>
</dbReference>
<feature type="transmembrane region" description="Helical" evidence="2">
    <location>
        <begin position="294"/>
        <end position="312"/>
    </location>
</feature>
<keyword evidence="2" id="KW-1133">Transmembrane helix</keyword>
<name>A0A1U7NCX4_9FIRM</name>
<dbReference type="RefSeq" id="WP_075821039.1">
    <property type="nucleotide sequence ID" value="NZ_CAPNHH010000059.1"/>
</dbReference>
<dbReference type="Gene3D" id="1.10.260.40">
    <property type="entry name" value="lambda repressor-like DNA-binding domains"/>
    <property type="match status" value="1"/>
</dbReference>
<dbReference type="AlphaFoldDB" id="A0A1U7NCX4"/>
<keyword evidence="5" id="KW-1185">Reference proteome</keyword>
<dbReference type="GeneID" id="82203892"/>
<evidence type="ECO:0000259" key="3">
    <source>
        <dbReference type="PROSITE" id="PS50943"/>
    </source>
</evidence>
<dbReference type="SUPFAM" id="SSF47413">
    <property type="entry name" value="lambda repressor-like DNA-binding domains"/>
    <property type="match status" value="1"/>
</dbReference>
<evidence type="ECO:0000256" key="1">
    <source>
        <dbReference type="ARBA" id="ARBA00023125"/>
    </source>
</evidence>
<evidence type="ECO:0000256" key="2">
    <source>
        <dbReference type="SAM" id="Phobius"/>
    </source>
</evidence>
<keyword evidence="1" id="KW-0238">DNA-binding</keyword>
<dbReference type="Pfam" id="PF01381">
    <property type="entry name" value="HTH_3"/>
    <property type="match status" value="1"/>
</dbReference>
<accession>A0A1U7NCX4</accession>
<dbReference type="EMBL" id="MPJW01000268">
    <property type="protein sequence ID" value="OLU36555.1"/>
    <property type="molecule type" value="Genomic_DNA"/>
</dbReference>
<dbReference type="InterPro" id="IPR001387">
    <property type="entry name" value="Cro/C1-type_HTH"/>
</dbReference>
<dbReference type="PROSITE" id="PS50943">
    <property type="entry name" value="HTH_CROC1"/>
    <property type="match status" value="1"/>
</dbReference>
<reference evidence="4 5" key="1">
    <citation type="submission" date="2016-11" db="EMBL/GenBank/DDBJ databases">
        <title>Description of two novel members of the family Erysipelotrichaceae: Ileibacterium lipovorans gen. nov., sp. nov. and Dubosiella newyorkensis, gen. nov., sp. nov.</title>
        <authorList>
            <person name="Cox L.M."/>
            <person name="Sohn J."/>
            <person name="Tyrrell K.L."/>
            <person name="Citron D.M."/>
            <person name="Lawson P.A."/>
            <person name="Patel N.B."/>
            <person name="Iizumi T."/>
            <person name="Perez-Perez G.I."/>
            <person name="Goldstein E.J."/>
            <person name="Blaser M.J."/>
        </authorList>
    </citation>
    <scope>NUCLEOTIDE SEQUENCE [LARGE SCALE GENOMIC DNA]</scope>
    <source>
        <strain evidence="4 5">NYU-BL-A3</strain>
    </source>
</reference>
<dbReference type="PANTHER" id="PTHR46558:SF13">
    <property type="entry name" value="HTH-TYPE TRANSCRIPTIONAL REGULATOR IMMR"/>
    <property type="match status" value="1"/>
</dbReference>
<dbReference type="PANTHER" id="PTHR46558">
    <property type="entry name" value="TRACRIPTIONAL REGULATORY PROTEIN-RELATED-RELATED"/>
    <property type="match status" value="1"/>
</dbReference>
<organism evidence="4 5">
    <name type="scientific">Ileibacterium valens</name>
    <dbReference type="NCBI Taxonomy" id="1862668"/>
    <lineage>
        <taxon>Bacteria</taxon>
        <taxon>Bacillati</taxon>
        <taxon>Bacillota</taxon>
        <taxon>Erysipelotrichia</taxon>
        <taxon>Erysipelotrichales</taxon>
        <taxon>Erysipelotrichaceae</taxon>
        <taxon>Ileibacterium</taxon>
    </lineage>
</organism>
<feature type="domain" description="HTH cro/C1-type" evidence="3">
    <location>
        <begin position="7"/>
        <end position="61"/>
    </location>
</feature>
<comment type="caution">
    <text evidence="4">The sequence shown here is derived from an EMBL/GenBank/DDBJ whole genome shotgun (WGS) entry which is preliminary data.</text>
</comment>
<dbReference type="InterPro" id="IPR010982">
    <property type="entry name" value="Lambda_DNA-bd_dom_sf"/>
</dbReference>
<feature type="transmembrane region" description="Helical" evidence="2">
    <location>
        <begin position="95"/>
        <end position="114"/>
    </location>
</feature>
<protein>
    <recommendedName>
        <fullName evidence="3">HTH cro/C1-type domain-containing protein</fullName>
    </recommendedName>
</protein>
<feature type="transmembrane region" description="Helical" evidence="2">
    <location>
        <begin position="268"/>
        <end position="288"/>
    </location>
</feature>
<gene>
    <name evidence="4" type="ORF">BO222_12230</name>
</gene>
<evidence type="ECO:0000313" key="4">
    <source>
        <dbReference type="EMBL" id="OLU36555.1"/>
    </source>
</evidence>
<evidence type="ECO:0000313" key="5">
    <source>
        <dbReference type="Proteomes" id="UP000186341"/>
    </source>
</evidence>
<feature type="transmembrane region" description="Helical" evidence="2">
    <location>
        <begin position="195"/>
        <end position="214"/>
    </location>
</feature>
<feature type="transmembrane region" description="Helical" evidence="2">
    <location>
        <begin position="134"/>
        <end position="154"/>
    </location>
</feature>
<dbReference type="CDD" id="cd00093">
    <property type="entry name" value="HTH_XRE"/>
    <property type="match status" value="1"/>
</dbReference>
<dbReference type="GO" id="GO:0003677">
    <property type="term" value="F:DNA binding"/>
    <property type="evidence" value="ECO:0007669"/>
    <property type="project" value="UniProtKB-KW"/>
</dbReference>
<dbReference type="OrthoDB" id="9815852at2"/>
<sequence length="320" mass="36046">MNLGEKIMNLRKNAGYSQEELASLIGVSRQSVSKWELNDATPDLDKLLKISDLFSVSCDELLRDDKHPLRKRNDIRLSDEDVVNYLSNSRKNAPMISAAVILFILSPVFLISVGGSYSMGLFHSLFPNEETANGLSMIILFVLIAIGMALYLYAESRVSKYSNYETTPVSLSNSMYRYVEKEYKLQEKKTSIQKAIGILLIILSVIPLFAGYMAENLAAVGLGIMLIVVALGVGLLVYAEQIQDPCLILLQRESYSISRKEMKRKMSWLPGMYWLIVTAFYLIISFITDAWEKTWIVMAAAGIFYAALIIFLKRKLSDSE</sequence>
<feature type="transmembrane region" description="Helical" evidence="2">
    <location>
        <begin position="220"/>
        <end position="239"/>
    </location>
</feature>
<keyword evidence="2" id="KW-0472">Membrane</keyword>
<keyword evidence="2" id="KW-0812">Transmembrane</keyword>
<proteinExistence type="predicted"/>